<dbReference type="PANTHER" id="PTHR13578:SF20">
    <property type="entry name" value="POLYCOMB PROTEIN ASX"/>
    <property type="match status" value="1"/>
</dbReference>
<evidence type="ECO:0000313" key="4">
    <source>
        <dbReference type="Proteomes" id="UP001233999"/>
    </source>
</evidence>
<comment type="caution">
    <text evidence="3">The sequence shown here is derived from an EMBL/GenBank/DDBJ whole genome shotgun (WGS) entry which is preliminary data.</text>
</comment>
<dbReference type="PANTHER" id="PTHR13578">
    <property type="entry name" value="ADDITIONAL SEX COMBS LIKE PROTEIN ASXL"/>
    <property type="match status" value="1"/>
</dbReference>
<feature type="region of interest" description="Disordered" evidence="1">
    <location>
        <begin position="62"/>
        <end position="116"/>
    </location>
</feature>
<dbReference type="AlphaFoldDB" id="A0AAD7ZXK1"/>
<evidence type="ECO:0000313" key="3">
    <source>
        <dbReference type="EMBL" id="KAJ9588032.1"/>
    </source>
</evidence>
<dbReference type="InterPro" id="IPR024811">
    <property type="entry name" value="ASX/ASX-like"/>
</dbReference>
<protein>
    <recommendedName>
        <fullName evidence="2">ASX DEUBAD domain-containing protein</fullName>
    </recommendedName>
</protein>
<accession>A0AAD7ZXK1</accession>
<dbReference type="GO" id="GO:0035517">
    <property type="term" value="C:PR-DUB complex"/>
    <property type="evidence" value="ECO:0007669"/>
    <property type="project" value="TreeGrafter"/>
</dbReference>
<gene>
    <name evidence="3" type="ORF">L9F63_028158</name>
</gene>
<dbReference type="GO" id="GO:0003682">
    <property type="term" value="F:chromatin binding"/>
    <property type="evidence" value="ECO:0007669"/>
    <property type="project" value="TreeGrafter"/>
</dbReference>
<proteinExistence type="predicted"/>
<feature type="compositionally biased region" description="Basic residues" evidence="1">
    <location>
        <begin position="62"/>
        <end position="72"/>
    </location>
</feature>
<sequence>FVTATNPLSIRDVDVCQNHDRIECEVVDHRMDNMPGCSYDSIKDLNSRISHSHSKKVIKHALRQQAKRRRKNTTIASGNSAPLPRIVVKSLPPQPEDKDKEKEIKDSPNNVSPKPATMREVLASIPGFSIKPRKRSTKKLSAAAQLEQTKEGCIDLETPDSILVNTNLRALLNKHTFSSLPPLYQYKLVQLLPMLTGRELQDNLILL</sequence>
<dbReference type="GO" id="GO:0009887">
    <property type="term" value="P:animal organ morphogenesis"/>
    <property type="evidence" value="ECO:0007669"/>
    <property type="project" value="TreeGrafter"/>
</dbReference>
<reference evidence="3" key="1">
    <citation type="journal article" date="2023" name="IScience">
        <title>Live-bearing cockroach genome reveals convergent evolutionary mechanisms linked to viviparity in insects and beyond.</title>
        <authorList>
            <person name="Fouks B."/>
            <person name="Harrison M.C."/>
            <person name="Mikhailova A.A."/>
            <person name="Marchal E."/>
            <person name="English S."/>
            <person name="Carruthers M."/>
            <person name="Jennings E.C."/>
            <person name="Chiamaka E.L."/>
            <person name="Frigard R.A."/>
            <person name="Pippel M."/>
            <person name="Attardo G.M."/>
            <person name="Benoit J.B."/>
            <person name="Bornberg-Bauer E."/>
            <person name="Tobe S.S."/>
        </authorList>
    </citation>
    <scope>NUCLEOTIDE SEQUENCE</scope>
    <source>
        <strain evidence="3">Stay&amp;Tobe</strain>
    </source>
</reference>
<dbReference type="InterPro" id="IPR028020">
    <property type="entry name" value="ASX_DEUBAD_dom"/>
</dbReference>
<feature type="non-terminal residue" evidence="3">
    <location>
        <position position="207"/>
    </location>
</feature>
<feature type="domain" description="ASX DEUBAD" evidence="2">
    <location>
        <begin position="141"/>
        <end position="194"/>
    </location>
</feature>
<evidence type="ECO:0000256" key="1">
    <source>
        <dbReference type="SAM" id="MobiDB-lite"/>
    </source>
</evidence>
<evidence type="ECO:0000259" key="2">
    <source>
        <dbReference type="Pfam" id="PF13919"/>
    </source>
</evidence>
<name>A0AAD7ZXK1_DIPPU</name>
<keyword evidence="4" id="KW-1185">Reference proteome</keyword>
<organism evidence="3 4">
    <name type="scientific">Diploptera punctata</name>
    <name type="common">Pacific beetle cockroach</name>
    <dbReference type="NCBI Taxonomy" id="6984"/>
    <lineage>
        <taxon>Eukaryota</taxon>
        <taxon>Metazoa</taxon>
        <taxon>Ecdysozoa</taxon>
        <taxon>Arthropoda</taxon>
        <taxon>Hexapoda</taxon>
        <taxon>Insecta</taxon>
        <taxon>Pterygota</taxon>
        <taxon>Neoptera</taxon>
        <taxon>Polyneoptera</taxon>
        <taxon>Dictyoptera</taxon>
        <taxon>Blattodea</taxon>
        <taxon>Blaberoidea</taxon>
        <taxon>Blaberidae</taxon>
        <taxon>Diplopterinae</taxon>
        <taxon>Diploptera</taxon>
    </lineage>
</organism>
<feature type="compositionally biased region" description="Basic and acidic residues" evidence="1">
    <location>
        <begin position="95"/>
        <end position="106"/>
    </location>
</feature>
<dbReference type="EMBL" id="JASPKZ010005823">
    <property type="protein sequence ID" value="KAJ9588032.1"/>
    <property type="molecule type" value="Genomic_DNA"/>
</dbReference>
<dbReference type="Proteomes" id="UP001233999">
    <property type="component" value="Unassembled WGS sequence"/>
</dbReference>
<reference evidence="3" key="2">
    <citation type="submission" date="2023-05" db="EMBL/GenBank/DDBJ databases">
        <authorList>
            <person name="Fouks B."/>
        </authorList>
    </citation>
    <scope>NUCLEOTIDE SEQUENCE</scope>
    <source>
        <strain evidence="3">Stay&amp;Tobe</strain>
        <tissue evidence="3">Testes</tissue>
    </source>
</reference>
<dbReference type="Pfam" id="PF13919">
    <property type="entry name" value="ASXH"/>
    <property type="match status" value="1"/>
</dbReference>
<dbReference type="GO" id="GO:0045944">
    <property type="term" value="P:positive regulation of transcription by RNA polymerase II"/>
    <property type="evidence" value="ECO:0007669"/>
    <property type="project" value="TreeGrafter"/>
</dbReference>